<dbReference type="STRING" id="1472767.AOX59_07745"/>
<dbReference type="AlphaFoldDB" id="A0A0U4FIQ7"/>
<feature type="transmembrane region" description="Helical" evidence="7">
    <location>
        <begin position="330"/>
        <end position="347"/>
    </location>
</feature>
<keyword evidence="5 7" id="KW-1133">Transmembrane helix</keyword>
<feature type="transmembrane region" description="Helical" evidence="7">
    <location>
        <begin position="293"/>
        <end position="318"/>
    </location>
</feature>
<dbReference type="Pfam" id="PF02417">
    <property type="entry name" value="Chromate_transp"/>
    <property type="match status" value="2"/>
</dbReference>
<organism evidence="8 9">
    <name type="scientific">Lentibacillus amyloliquefaciens</name>
    <dbReference type="NCBI Taxonomy" id="1472767"/>
    <lineage>
        <taxon>Bacteria</taxon>
        <taxon>Bacillati</taxon>
        <taxon>Bacillota</taxon>
        <taxon>Bacilli</taxon>
        <taxon>Bacillales</taxon>
        <taxon>Bacillaceae</taxon>
        <taxon>Lentibacillus</taxon>
    </lineage>
</organism>
<evidence type="ECO:0000256" key="3">
    <source>
        <dbReference type="ARBA" id="ARBA00022475"/>
    </source>
</evidence>
<reference evidence="8 9" key="1">
    <citation type="submission" date="2016-01" db="EMBL/GenBank/DDBJ databases">
        <title>Complete genome sequence of strain Lentibacillus amyloliquefaciens LAM0015T isolated from saline sediment.</title>
        <authorList>
            <person name="Wang J.-L."/>
            <person name="He M.-X."/>
        </authorList>
    </citation>
    <scope>NUCLEOTIDE SEQUENCE [LARGE SCALE GENOMIC DNA]</scope>
    <source>
        <strain evidence="8 9">LAM0015</strain>
    </source>
</reference>
<feature type="transmembrane region" description="Helical" evidence="7">
    <location>
        <begin position="200"/>
        <end position="219"/>
    </location>
</feature>
<dbReference type="RefSeq" id="WP_068444200.1">
    <property type="nucleotide sequence ID" value="NZ_CP013862.1"/>
</dbReference>
<protein>
    <submittedName>
        <fullName evidence="8">ChrA protein</fullName>
    </submittedName>
</protein>
<dbReference type="GO" id="GO:0005886">
    <property type="term" value="C:plasma membrane"/>
    <property type="evidence" value="ECO:0007669"/>
    <property type="project" value="UniProtKB-SubCell"/>
</dbReference>
<dbReference type="EMBL" id="CP013862">
    <property type="protein sequence ID" value="ALX48510.1"/>
    <property type="molecule type" value="Genomic_DNA"/>
</dbReference>
<comment type="similarity">
    <text evidence="2">Belongs to the chromate ion transporter (CHR) (TC 2.A.51) family.</text>
</comment>
<evidence type="ECO:0000256" key="2">
    <source>
        <dbReference type="ARBA" id="ARBA00005262"/>
    </source>
</evidence>
<keyword evidence="9" id="KW-1185">Reference proteome</keyword>
<evidence type="ECO:0000256" key="5">
    <source>
        <dbReference type="ARBA" id="ARBA00022989"/>
    </source>
</evidence>
<dbReference type="InterPro" id="IPR003370">
    <property type="entry name" value="Chromate_transpt"/>
</dbReference>
<dbReference type="PANTHER" id="PTHR33567">
    <property type="entry name" value="CHROMATE ION TRANSPORTER (EUROFUNG)"/>
    <property type="match status" value="1"/>
</dbReference>
<feature type="transmembrane region" description="Helical" evidence="7">
    <location>
        <begin position="378"/>
        <end position="396"/>
    </location>
</feature>
<sequence>MSQPKNKFQRLMEILLTSTKLGLTSFGGPVAHLAYFKDEYIDRRKWLDDKTYADIIAICQFLPGPASSQVGISIGMLRGGLLGGLVSWFGFTVPSVIVLIVFAMLYQTFSLGDAGFIHSLKIVAAAVVLHALIGLGKKLTPDKSRIAIALAAAAIMLLYPSAWMQILIIVGAGLLGLKLFKDKAESNVQPFSVNISKKLGLTSLGILISLLILLPLLNRVSDNPLVNIFDIFFRVGSLVFGGGHVVLPMIEREVVPQGLLTANEFLAGYGMAQAVPGPLFTFSSYLGTMMEGVIGAIVATLGIFLPSFLLIVAALPFLNALRKRATFQGVLMGVNASVVGILLAAFYDPVLSSSIFTPADFALGVILFGLLNIWKVPAWLIVILGVIGGYVIQFITG</sequence>
<feature type="transmembrane region" description="Helical" evidence="7">
    <location>
        <begin position="353"/>
        <end position="371"/>
    </location>
</feature>
<accession>A0A0U4FIQ7</accession>
<dbReference type="PANTHER" id="PTHR33567:SF3">
    <property type="entry name" value="CHROMATE ION TRANSPORTER (EUROFUNG)"/>
    <property type="match status" value="1"/>
</dbReference>
<name>A0A0U4FIQ7_9BACI</name>
<evidence type="ECO:0000256" key="6">
    <source>
        <dbReference type="ARBA" id="ARBA00023136"/>
    </source>
</evidence>
<gene>
    <name evidence="8" type="ORF">AOX59_07745</name>
</gene>
<evidence type="ECO:0000256" key="1">
    <source>
        <dbReference type="ARBA" id="ARBA00004651"/>
    </source>
</evidence>
<evidence type="ECO:0000256" key="4">
    <source>
        <dbReference type="ARBA" id="ARBA00022692"/>
    </source>
</evidence>
<dbReference type="GO" id="GO:0015109">
    <property type="term" value="F:chromate transmembrane transporter activity"/>
    <property type="evidence" value="ECO:0007669"/>
    <property type="project" value="InterPro"/>
</dbReference>
<keyword evidence="4 7" id="KW-0812">Transmembrane</keyword>
<evidence type="ECO:0000313" key="8">
    <source>
        <dbReference type="EMBL" id="ALX48510.1"/>
    </source>
</evidence>
<comment type="subcellular location">
    <subcellularLocation>
        <location evidence="1">Cell membrane</location>
        <topology evidence="1">Multi-pass membrane protein</topology>
    </subcellularLocation>
</comment>
<dbReference type="KEGG" id="lao:AOX59_07745"/>
<keyword evidence="6 7" id="KW-0472">Membrane</keyword>
<feature type="transmembrane region" description="Helical" evidence="7">
    <location>
        <begin position="231"/>
        <end position="250"/>
    </location>
</feature>
<dbReference type="Proteomes" id="UP000050331">
    <property type="component" value="Chromosome"/>
</dbReference>
<dbReference type="PIRSF" id="PIRSF004810">
    <property type="entry name" value="ChrA"/>
    <property type="match status" value="1"/>
</dbReference>
<keyword evidence="3" id="KW-1003">Cell membrane</keyword>
<feature type="transmembrane region" description="Helical" evidence="7">
    <location>
        <begin position="85"/>
        <end position="109"/>
    </location>
</feature>
<feature type="transmembrane region" description="Helical" evidence="7">
    <location>
        <begin position="115"/>
        <end position="135"/>
    </location>
</feature>
<dbReference type="NCBIfam" id="TIGR00937">
    <property type="entry name" value="2A51"/>
    <property type="match status" value="1"/>
</dbReference>
<evidence type="ECO:0000256" key="7">
    <source>
        <dbReference type="SAM" id="Phobius"/>
    </source>
</evidence>
<evidence type="ECO:0000313" key="9">
    <source>
        <dbReference type="Proteomes" id="UP000050331"/>
    </source>
</evidence>
<proteinExistence type="inferred from homology"/>
<dbReference type="OrthoDB" id="9788907at2"/>
<dbReference type="InterPro" id="IPR014047">
    <property type="entry name" value="Chr_Tranpt_l_chain"/>
</dbReference>
<feature type="transmembrane region" description="Helical" evidence="7">
    <location>
        <begin position="147"/>
        <end position="180"/>
    </location>
</feature>